<dbReference type="InterPro" id="IPR002401">
    <property type="entry name" value="Cyt_P450_E_grp-I"/>
</dbReference>
<dbReference type="Gene3D" id="1.10.630.10">
    <property type="entry name" value="Cytochrome P450"/>
    <property type="match status" value="1"/>
</dbReference>
<comment type="caution">
    <text evidence="9">The sequence shown here is derived from an EMBL/GenBank/DDBJ whole genome shotgun (WGS) entry which is preliminary data.</text>
</comment>
<sequence length="334" mass="37236">MDTISSFCFAKPIGATNAPGFHAAPVIALDTALPLMHIFVHFPTIRKLMMKTPPSWLALWDKSLEGYLHLRTMLGQQIRDILADPSTLSNAPHPIIYHSLLGIKDPIDDIGSINKPLISRPISTSDLDEEAFLLVFAGSDTGGNVLSSGLIRILDNPRVHQRLKQELQEAWPSLENKPRYEDLEKLPYLRAVVKESLRMNHAVVNPMTRVVPKGGASIGGHFVPEGTTVGMSNCFVHWNETLFSPDARVFRPERWLEPEAENLDSWLVSFGKGPRSCLGINLGNCELYLAFANIFRKFDLRLDGFSATDLKWRDVYLPLHIGSDMNIFAAPSIA</sequence>
<dbReference type="PANTHER" id="PTHR24305">
    <property type="entry name" value="CYTOCHROME P450"/>
    <property type="match status" value="1"/>
</dbReference>
<gene>
    <name evidence="9" type="ORF">NLI96_g10969</name>
</gene>
<organism evidence="9 10">
    <name type="scientific">Meripilus lineatus</name>
    <dbReference type="NCBI Taxonomy" id="2056292"/>
    <lineage>
        <taxon>Eukaryota</taxon>
        <taxon>Fungi</taxon>
        <taxon>Dikarya</taxon>
        <taxon>Basidiomycota</taxon>
        <taxon>Agaricomycotina</taxon>
        <taxon>Agaricomycetes</taxon>
        <taxon>Polyporales</taxon>
        <taxon>Meripilaceae</taxon>
        <taxon>Meripilus</taxon>
    </lineage>
</organism>
<reference evidence="9" key="1">
    <citation type="submission" date="2022-07" db="EMBL/GenBank/DDBJ databases">
        <title>Genome Sequence of Physisporinus lineatus.</title>
        <authorList>
            <person name="Buettner E."/>
        </authorList>
    </citation>
    <scope>NUCLEOTIDE SEQUENCE</scope>
    <source>
        <strain evidence="9">VT162</strain>
    </source>
</reference>
<dbReference type="Proteomes" id="UP001212997">
    <property type="component" value="Unassembled WGS sequence"/>
</dbReference>
<proteinExistence type="inferred from homology"/>
<dbReference type="PRINTS" id="PR00463">
    <property type="entry name" value="EP450I"/>
</dbReference>
<dbReference type="PROSITE" id="PS00086">
    <property type="entry name" value="CYTOCHROME_P450"/>
    <property type="match status" value="1"/>
</dbReference>
<dbReference type="InterPro" id="IPR050121">
    <property type="entry name" value="Cytochrome_P450_monoxygenase"/>
</dbReference>
<keyword evidence="10" id="KW-1185">Reference proteome</keyword>
<dbReference type="EMBL" id="JANAWD010000675">
    <property type="protein sequence ID" value="KAJ3476719.1"/>
    <property type="molecule type" value="Genomic_DNA"/>
</dbReference>
<comment type="pathway">
    <text evidence="2">Secondary metabolite biosynthesis.</text>
</comment>
<comment type="cofactor">
    <cofactor evidence="1 7">
        <name>heme</name>
        <dbReference type="ChEBI" id="CHEBI:30413"/>
    </cofactor>
</comment>
<dbReference type="GO" id="GO:0016705">
    <property type="term" value="F:oxidoreductase activity, acting on paired donors, with incorporation or reduction of molecular oxygen"/>
    <property type="evidence" value="ECO:0007669"/>
    <property type="project" value="InterPro"/>
</dbReference>
<feature type="binding site" description="axial binding residue" evidence="7">
    <location>
        <position position="277"/>
    </location>
    <ligand>
        <name>heme</name>
        <dbReference type="ChEBI" id="CHEBI:30413"/>
    </ligand>
    <ligandPart>
        <name>Fe</name>
        <dbReference type="ChEBI" id="CHEBI:18248"/>
    </ligandPart>
</feature>
<name>A0AAD5Y9K8_9APHY</name>
<evidence type="ECO:0000256" key="4">
    <source>
        <dbReference type="ARBA" id="ARBA00022723"/>
    </source>
</evidence>
<dbReference type="InterPro" id="IPR036396">
    <property type="entry name" value="Cyt_P450_sf"/>
</dbReference>
<evidence type="ECO:0000256" key="6">
    <source>
        <dbReference type="ARBA" id="ARBA00023004"/>
    </source>
</evidence>
<dbReference type="GO" id="GO:0020037">
    <property type="term" value="F:heme binding"/>
    <property type="evidence" value="ECO:0007669"/>
    <property type="project" value="InterPro"/>
</dbReference>
<keyword evidence="8" id="KW-0503">Monooxygenase</keyword>
<evidence type="ECO:0000256" key="2">
    <source>
        <dbReference type="ARBA" id="ARBA00005179"/>
    </source>
</evidence>
<evidence type="ECO:0000313" key="10">
    <source>
        <dbReference type="Proteomes" id="UP001212997"/>
    </source>
</evidence>
<dbReference type="Pfam" id="PF00067">
    <property type="entry name" value="p450"/>
    <property type="match status" value="1"/>
</dbReference>
<keyword evidence="7 8" id="KW-0349">Heme</keyword>
<comment type="similarity">
    <text evidence="3 8">Belongs to the cytochrome P450 family.</text>
</comment>
<keyword evidence="5 8" id="KW-0560">Oxidoreductase</keyword>
<dbReference type="GO" id="GO:0005506">
    <property type="term" value="F:iron ion binding"/>
    <property type="evidence" value="ECO:0007669"/>
    <property type="project" value="InterPro"/>
</dbReference>
<dbReference type="CDD" id="cd11062">
    <property type="entry name" value="CYP58-like"/>
    <property type="match status" value="1"/>
</dbReference>
<evidence type="ECO:0000256" key="3">
    <source>
        <dbReference type="ARBA" id="ARBA00010617"/>
    </source>
</evidence>
<evidence type="ECO:0000256" key="1">
    <source>
        <dbReference type="ARBA" id="ARBA00001971"/>
    </source>
</evidence>
<dbReference type="PANTHER" id="PTHR24305:SF157">
    <property type="entry name" value="N-ACETYLTRYPTOPHAN 6-HYDROXYLASE IVOC-RELATED"/>
    <property type="match status" value="1"/>
</dbReference>
<dbReference type="InterPro" id="IPR017972">
    <property type="entry name" value="Cyt_P450_CS"/>
</dbReference>
<dbReference type="SUPFAM" id="SSF48264">
    <property type="entry name" value="Cytochrome P450"/>
    <property type="match status" value="1"/>
</dbReference>
<protein>
    <submittedName>
        <fullName evidence="9">Uncharacterized protein</fullName>
    </submittedName>
</protein>
<evidence type="ECO:0000256" key="8">
    <source>
        <dbReference type="RuleBase" id="RU000461"/>
    </source>
</evidence>
<accession>A0AAD5Y9K8</accession>
<evidence type="ECO:0000256" key="5">
    <source>
        <dbReference type="ARBA" id="ARBA00023002"/>
    </source>
</evidence>
<dbReference type="PRINTS" id="PR00385">
    <property type="entry name" value="P450"/>
</dbReference>
<keyword evidence="4 7" id="KW-0479">Metal-binding</keyword>
<dbReference type="InterPro" id="IPR001128">
    <property type="entry name" value="Cyt_P450"/>
</dbReference>
<dbReference type="AlphaFoldDB" id="A0AAD5Y9K8"/>
<evidence type="ECO:0000256" key="7">
    <source>
        <dbReference type="PIRSR" id="PIRSR602401-1"/>
    </source>
</evidence>
<evidence type="ECO:0000313" key="9">
    <source>
        <dbReference type="EMBL" id="KAJ3476719.1"/>
    </source>
</evidence>
<dbReference type="GO" id="GO:0004497">
    <property type="term" value="F:monooxygenase activity"/>
    <property type="evidence" value="ECO:0007669"/>
    <property type="project" value="UniProtKB-KW"/>
</dbReference>
<keyword evidence="6 7" id="KW-0408">Iron</keyword>